<organism evidence="1 2">
    <name type="scientific">Arctium lappa</name>
    <name type="common">Greater burdock</name>
    <name type="synonym">Lappa major</name>
    <dbReference type="NCBI Taxonomy" id="4217"/>
    <lineage>
        <taxon>Eukaryota</taxon>
        <taxon>Viridiplantae</taxon>
        <taxon>Streptophyta</taxon>
        <taxon>Embryophyta</taxon>
        <taxon>Tracheophyta</taxon>
        <taxon>Spermatophyta</taxon>
        <taxon>Magnoliopsida</taxon>
        <taxon>eudicotyledons</taxon>
        <taxon>Gunneridae</taxon>
        <taxon>Pentapetalae</taxon>
        <taxon>asterids</taxon>
        <taxon>campanulids</taxon>
        <taxon>Asterales</taxon>
        <taxon>Asteraceae</taxon>
        <taxon>Carduoideae</taxon>
        <taxon>Cardueae</taxon>
        <taxon>Arctiinae</taxon>
        <taxon>Arctium</taxon>
    </lineage>
</organism>
<gene>
    <name evidence="1" type="ORF">L6452_34975</name>
</gene>
<comment type="caution">
    <text evidence="1">The sequence shown here is derived from an EMBL/GenBank/DDBJ whole genome shotgun (WGS) entry which is preliminary data.</text>
</comment>
<evidence type="ECO:0000313" key="2">
    <source>
        <dbReference type="Proteomes" id="UP001055879"/>
    </source>
</evidence>
<keyword evidence="2" id="KW-1185">Reference proteome</keyword>
<protein>
    <submittedName>
        <fullName evidence="1">Uncharacterized protein</fullName>
    </submittedName>
</protein>
<accession>A0ACB8YJ07</accession>
<dbReference type="EMBL" id="CM042058">
    <property type="protein sequence ID" value="KAI3685717.1"/>
    <property type="molecule type" value="Genomic_DNA"/>
</dbReference>
<proteinExistence type="predicted"/>
<name>A0ACB8YJ07_ARCLA</name>
<evidence type="ECO:0000313" key="1">
    <source>
        <dbReference type="EMBL" id="KAI3685717.1"/>
    </source>
</evidence>
<reference evidence="2" key="1">
    <citation type="journal article" date="2022" name="Mol. Ecol. Resour.">
        <title>The genomes of chicory, endive, great burdock and yacon provide insights into Asteraceae palaeo-polyploidization history and plant inulin production.</title>
        <authorList>
            <person name="Fan W."/>
            <person name="Wang S."/>
            <person name="Wang H."/>
            <person name="Wang A."/>
            <person name="Jiang F."/>
            <person name="Liu H."/>
            <person name="Zhao H."/>
            <person name="Xu D."/>
            <person name="Zhang Y."/>
        </authorList>
    </citation>
    <scope>NUCLEOTIDE SEQUENCE [LARGE SCALE GENOMIC DNA]</scope>
    <source>
        <strain evidence="2">cv. Niubang</strain>
    </source>
</reference>
<sequence length="115" mass="12220">MRQPSSRRRTLGESCFLGSPEFDMDAMVLEAQLVSELVSDSQGSATSNSSGGDSRAENNVVGSVSMSAEMDTTGTDTENPKVTRESVFKRLTYSNVVGGEKAGNLDFFSPGGQEI</sequence>
<dbReference type="Proteomes" id="UP001055879">
    <property type="component" value="Linkage Group LG12"/>
</dbReference>
<reference evidence="1 2" key="2">
    <citation type="journal article" date="2022" name="Mol. Ecol. Resour.">
        <title>The genomes of chicory, endive, great burdock and yacon provide insights into Asteraceae paleo-polyploidization history and plant inulin production.</title>
        <authorList>
            <person name="Fan W."/>
            <person name="Wang S."/>
            <person name="Wang H."/>
            <person name="Wang A."/>
            <person name="Jiang F."/>
            <person name="Liu H."/>
            <person name="Zhao H."/>
            <person name="Xu D."/>
            <person name="Zhang Y."/>
        </authorList>
    </citation>
    <scope>NUCLEOTIDE SEQUENCE [LARGE SCALE GENOMIC DNA]</scope>
    <source>
        <strain evidence="2">cv. Niubang</strain>
    </source>
</reference>